<keyword evidence="8" id="KW-0902">Two-component regulatory system</keyword>
<evidence type="ECO:0000313" key="12">
    <source>
        <dbReference type="Proteomes" id="UP001501257"/>
    </source>
</evidence>
<dbReference type="EC" id="2.7.13.3" evidence="2"/>
<dbReference type="Gene3D" id="1.20.5.1930">
    <property type="match status" value="1"/>
</dbReference>
<evidence type="ECO:0000259" key="10">
    <source>
        <dbReference type="Pfam" id="PF07730"/>
    </source>
</evidence>
<dbReference type="Gene3D" id="3.30.565.10">
    <property type="entry name" value="Histidine kinase-like ATPase, C-terminal domain"/>
    <property type="match status" value="1"/>
</dbReference>
<evidence type="ECO:0000256" key="8">
    <source>
        <dbReference type="ARBA" id="ARBA00023012"/>
    </source>
</evidence>
<evidence type="ECO:0000256" key="9">
    <source>
        <dbReference type="SAM" id="Phobius"/>
    </source>
</evidence>
<dbReference type="RefSeq" id="WP_210099438.1">
    <property type="nucleotide sequence ID" value="NZ_BAABLK010000037.1"/>
</dbReference>
<dbReference type="InterPro" id="IPR036890">
    <property type="entry name" value="HATPase_C_sf"/>
</dbReference>
<name>A0ABP9TTV4_9MICC</name>
<dbReference type="InterPro" id="IPR050482">
    <property type="entry name" value="Sensor_HK_TwoCompSys"/>
</dbReference>
<evidence type="ECO:0000256" key="6">
    <source>
        <dbReference type="ARBA" id="ARBA00022777"/>
    </source>
</evidence>
<keyword evidence="9" id="KW-0472">Membrane</keyword>
<dbReference type="CDD" id="cd16917">
    <property type="entry name" value="HATPase_UhpB-NarQ-NarX-like"/>
    <property type="match status" value="1"/>
</dbReference>
<protein>
    <recommendedName>
        <fullName evidence="2">histidine kinase</fullName>
        <ecNumber evidence="2">2.7.13.3</ecNumber>
    </recommendedName>
</protein>
<proteinExistence type="predicted"/>
<keyword evidence="9" id="KW-1133">Transmembrane helix</keyword>
<evidence type="ECO:0000256" key="5">
    <source>
        <dbReference type="ARBA" id="ARBA00022741"/>
    </source>
</evidence>
<dbReference type="GO" id="GO:0016301">
    <property type="term" value="F:kinase activity"/>
    <property type="evidence" value="ECO:0007669"/>
    <property type="project" value="UniProtKB-KW"/>
</dbReference>
<keyword evidence="12" id="KW-1185">Reference proteome</keyword>
<accession>A0ABP9TTV4</accession>
<evidence type="ECO:0000256" key="1">
    <source>
        <dbReference type="ARBA" id="ARBA00000085"/>
    </source>
</evidence>
<dbReference type="Pfam" id="PF07730">
    <property type="entry name" value="HisKA_3"/>
    <property type="match status" value="1"/>
</dbReference>
<feature type="domain" description="Signal transduction histidine kinase subgroup 3 dimerisation and phosphoacceptor" evidence="10">
    <location>
        <begin position="178"/>
        <end position="244"/>
    </location>
</feature>
<organism evidence="11 12">
    <name type="scientific">Paeniglutamicibacter antarcticus</name>
    <dbReference type="NCBI Taxonomy" id="494023"/>
    <lineage>
        <taxon>Bacteria</taxon>
        <taxon>Bacillati</taxon>
        <taxon>Actinomycetota</taxon>
        <taxon>Actinomycetes</taxon>
        <taxon>Micrococcales</taxon>
        <taxon>Micrococcaceae</taxon>
        <taxon>Paeniglutamicibacter</taxon>
    </lineage>
</organism>
<feature type="transmembrane region" description="Helical" evidence="9">
    <location>
        <begin position="49"/>
        <end position="67"/>
    </location>
</feature>
<dbReference type="PANTHER" id="PTHR24421:SF10">
    <property type="entry name" value="NITRATE_NITRITE SENSOR PROTEIN NARQ"/>
    <property type="match status" value="1"/>
</dbReference>
<feature type="transmembrane region" description="Helical" evidence="9">
    <location>
        <begin position="118"/>
        <end position="137"/>
    </location>
</feature>
<keyword evidence="7" id="KW-0067">ATP-binding</keyword>
<evidence type="ECO:0000256" key="7">
    <source>
        <dbReference type="ARBA" id="ARBA00022840"/>
    </source>
</evidence>
<keyword evidence="5" id="KW-0547">Nucleotide-binding</keyword>
<gene>
    <name evidence="11" type="ORF">GCM10025778_29190</name>
</gene>
<keyword evidence="6 11" id="KW-0418">Kinase</keyword>
<evidence type="ECO:0000256" key="4">
    <source>
        <dbReference type="ARBA" id="ARBA00022679"/>
    </source>
</evidence>
<feature type="transmembrane region" description="Helical" evidence="9">
    <location>
        <begin position="79"/>
        <end position="106"/>
    </location>
</feature>
<keyword evidence="9" id="KW-0812">Transmembrane</keyword>
<dbReference type="Proteomes" id="UP001501257">
    <property type="component" value="Unassembled WGS sequence"/>
</dbReference>
<dbReference type="EMBL" id="BAABLK010000037">
    <property type="protein sequence ID" value="GAA5228385.1"/>
    <property type="molecule type" value="Genomic_DNA"/>
</dbReference>
<comment type="catalytic activity">
    <reaction evidence="1">
        <text>ATP + protein L-histidine = ADP + protein N-phospho-L-histidine.</text>
        <dbReference type="EC" id="2.7.13.3"/>
    </reaction>
</comment>
<dbReference type="PANTHER" id="PTHR24421">
    <property type="entry name" value="NITRATE/NITRITE SENSOR PROTEIN NARX-RELATED"/>
    <property type="match status" value="1"/>
</dbReference>
<feature type="transmembrane region" description="Helical" evidence="9">
    <location>
        <begin position="26"/>
        <end position="42"/>
    </location>
</feature>
<evidence type="ECO:0000256" key="2">
    <source>
        <dbReference type="ARBA" id="ARBA00012438"/>
    </source>
</evidence>
<keyword evidence="3" id="KW-0597">Phosphoprotein</keyword>
<evidence type="ECO:0000256" key="3">
    <source>
        <dbReference type="ARBA" id="ARBA00022553"/>
    </source>
</evidence>
<sequence length="380" mass="39402">MGSAARSLWDEPAVVRPVAGVRWHDWVFAAAVLAAAAVEALIRSSVQWGFALMAVALAAAVVVRRVHPLAGIGLGFGALFLFDAAALLFGLAPVVIDTGVVILVLAYSLLRWAKGRDIVLGAGIVLLEFIVAIFADSSDRTEVLGGAAVLLLAAALGTVLRYRGTLRVQLIERAKLEEREYLARELHDTVAHHVSAILIQAQSGLVLARSASGNGTIEALESIEREAAGALEEMRSIVGALRRSGHPSPLGPTHGVADIEDLAVSGEGTLEVEVRLDGDLAGLPPGVEAALFRVAQESVTNARRHARAASLVQVTVSGGISGVELRVGDDGLRAPAKAPGYGLSGMAERIALLGGTLQAGPGANNGWLVCVVLPRPGRGT</sequence>
<comment type="caution">
    <text evidence="11">The sequence shown here is derived from an EMBL/GenBank/DDBJ whole genome shotgun (WGS) entry which is preliminary data.</text>
</comment>
<feature type="transmembrane region" description="Helical" evidence="9">
    <location>
        <begin position="143"/>
        <end position="162"/>
    </location>
</feature>
<keyword evidence="4" id="KW-0808">Transferase</keyword>
<dbReference type="SUPFAM" id="SSF55874">
    <property type="entry name" value="ATPase domain of HSP90 chaperone/DNA topoisomerase II/histidine kinase"/>
    <property type="match status" value="1"/>
</dbReference>
<dbReference type="InterPro" id="IPR011712">
    <property type="entry name" value="Sig_transdc_His_kin_sub3_dim/P"/>
</dbReference>
<reference evidence="12" key="1">
    <citation type="journal article" date="2019" name="Int. J. Syst. Evol. Microbiol.">
        <title>The Global Catalogue of Microorganisms (GCM) 10K type strain sequencing project: providing services to taxonomists for standard genome sequencing and annotation.</title>
        <authorList>
            <consortium name="The Broad Institute Genomics Platform"/>
            <consortium name="The Broad Institute Genome Sequencing Center for Infectious Disease"/>
            <person name="Wu L."/>
            <person name="Ma J."/>
        </authorList>
    </citation>
    <scope>NUCLEOTIDE SEQUENCE [LARGE SCALE GENOMIC DNA]</scope>
    <source>
        <strain evidence="12">JCM 18952</strain>
    </source>
</reference>
<evidence type="ECO:0000313" key="11">
    <source>
        <dbReference type="EMBL" id="GAA5228385.1"/>
    </source>
</evidence>